<dbReference type="HOGENOM" id="CLU_016265_1_0_0"/>
<dbReference type="Proteomes" id="UP000000263">
    <property type="component" value="Chromosome"/>
</dbReference>
<sequence>MSSVSNAEYIALKKLIKERGLLDKQPWFFIGVIALKVGMLVASIIILFLVDNLWIQALNAIFMGFVLAQIGFTSHSACHRQIFHKVGWNDVVGIFLGNLLLGLSAEWWTGKHNAHHAHPNHDGMDPDLDVPVVAFTPEQAESRRGIWRWMVKHQAFLFFPLLTLQGYALREVSYRFVLSPESRRRGIEIAMMALNLVWYPTLPILALGPVAGIGFILISQAFFGVYLGSVFAPNHKGMLIVDDNTQIDFLRLQVLTARNVSGHPITDFWYGGLNYQIEHHLFPSLPMHRLREASMIVKEFCAGHGISYHETSMIQSYREILGYLHEIGASLRAPKAVSSSV</sequence>
<dbReference type="InterPro" id="IPR005804">
    <property type="entry name" value="FA_desaturase_dom"/>
</dbReference>
<dbReference type="EMBL" id="CP000804">
    <property type="protein sequence ID" value="ABU57626.1"/>
    <property type="molecule type" value="Genomic_DNA"/>
</dbReference>
<dbReference type="CDD" id="cd03506">
    <property type="entry name" value="Delta6-FADS-like"/>
    <property type="match status" value="1"/>
</dbReference>
<evidence type="ECO:0000313" key="4">
    <source>
        <dbReference type="Proteomes" id="UP000000263"/>
    </source>
</evidence>
<dbReference type="InterPro" id="IPR012171">
    <property type="entry name" value="Fatty_acid_desaturase"/>
</dbReference>
<dbReference type="AlphaFoldDB" id="A7NJF6"/>
<proteinExistence type="predicted"/>
<organism evidence="3 4">
    <name type="scientific">Roseiflexus castenholzii (strain DSM 13941 / HLO8)</name>
    <dbReference type="NCBI Taxonomy" id="383372"/>
    <lineage>
        <taxon>Bacteria</taxon>
        <taxon>Bacillati</taxon>
        <taxon>Chloroflexota</taxon>
        <taxon>Chloroflexia</taxon>
        <taxon>Chloroflexales</taxon>
        <taxon>Roseiflexineae</taxon>
        <taxon>Roseiflexaceae</taxon>
        <taxon>Roseiflexus</taxon>
    </lineage>
</organism>
<dbReference type="eggNOG" id="COG3239">
    <property type="taxonomic scope" value="Bacteria"/>
</dbReference>
<feature type="transmembrane region" description="Helical" evidence="1">
    <location>
        <begin position="189"/>
        <end position="207"/>
    </location>
</feature>
<dbReference type="PANTHER" id="PTHR19353:SF19">
    <property type="entry name" value="DELTA(5) FATTY ACID DESATURASE C-RELATED"/>
    <property type="match status" value="1"/>
</dbReference>
<dbReference type="Pfam" id="PF00487">
    <property type="entry name" value="FA_desaturase"/>
    <property type="match status" value="1"/>
</dbReference>
<dbReference type="GO" id="GO:0016717">
    <property type="term" value="F:oxidoreductase activity, acting on paired donors, with oxidation of a pair of donors resulting in the reduction of molecular oxygen to two molecules of water"/>
    <property type="evidence" value="ECO:0007669"/>
    <property type="project" value="TreeGrafter"/>
</dbReference>
<dbReference type="KEGG" id="rca:Rcas_1533"/>
<evidence type="ECO:0000256" key="1">
    <source>
        <dbReference type="SAM" id="Phobius"/>
    </source>
</evidence>
<evidence type="ECO:0000313" key="3">
    <source>
        <dbReference type="EMBL" id="ABU57626.1"/>
    </source>
</evidence>
<dbReference type="STRING" id="383372.Rcas_1533"/>
<name>A7NJF6_ROSCS</name>
<dbReference type="PIRSF" id="PIRSF015921">
    <property type="entry name" value="FA_sphinglp_des"/>
    <property type="match status" value="1"/>
</dbReference>
<keyword evidence="4" id="KW-1185">Reference proteome</keyword>
<keyword evidence="1" id="KW-0472">Membrane</keyword>
<keyword evidence="1" id="KW-0812">Transmembrane</keyword>
<dbReference type="PANTHER" id="PTHR19353">
    <property type="entry name" value="FATTY ACID DESATURASE 2"/>
    <property type="match status" value="1"/>
</dbReference>
<feature type="domain" description="Fatty acid desaturase" evidence="2">
    <location>
        <begin position="54"/>
        <end position="311"/>
    </location>
</feature>
<protein>
    <submittedName>
        <fullName evidence="3">Fatty acid desaturase</fullName>
    </submittedName>
</protein>
<dbReference type="GO" id="GO:0008610">
    <property type="term" value="P:lipid biosynthetic process"/>
    <property type="evidence" value="ECO:0007669"/>
    <property type="project" value="UniProtKB-ARBA"/>
</dbReference>
<accession>A7NJF6</accession>
<dbReference type="RefSeq" id="WP_012120054.1">
    <property type="nucleotide sequence ID" value="NC_009767.1"/>
</dbReference>
<dbReference type="OrthoDB" id="9792534at2"/>
<dbReference type="GO" id="GO:0016020">
    <property type="term" value="C:membrane"/>
    <property type="evidence" value="ECO:0007669"/>
    <property type="project" value="TreeGrafter"/>
</dbReference>
<keyword evidence="1" id="KW-1133">Transmembrane helix</keyword>
<gene>
    <name evidence="3" type="ordered locus">Rcas_1533</name>
</gene>
<feature type="transmembrane region" description="Helical" evidence="1">
    <location>
        <begin position="54"/>
        <end position="74"/>
    </location>
</feature>
<reference evidence="3 4" key="1">
    <citation type="submission" date="2007-08" db="EMBL/GenBank/DDBJ databases">
        <title>Complete sequence of Roseiflexus castenholzii DSM 13941.</title>
        <authorList>
            <consortium name="US DOE Joint Genome Institute"/>
            <person name="Copeland A."/>
            <person name="Lucas S."/>
            <person name="Lapidus A."/>
            <person name="Barry K."/>
            <person name="Glavina del Rio T."/>
            <person name="Dalin E."/>
            <person name="Tice H."/>
            <person name="Pitluck S."/>
            <person name="Thompson L.S."/>
            <person name="Brettin T."/>
            <person name="Bruce D."/>
            <person name="Detter J.C."/>
            <person name="Han C."/>
            <person name="Tapia R."/>
            <person name="Schmutz J."/>
            <person name="Larimer F."/>
            <person name="Land M."/>
            <person name="Hauser L."/>
            <person name="Kyrpides N."/>
            <person name="Mikhailova N."/>
            <person name="Bryant D.A."/>
            <person name="Hanada S."/>
            <person name="Tsukatani Y."/>
            <person name="Richardson P."/>
        </authorList>
    </citation>
    <scope>NUCLEOTIDE SEQUENCE [LARGE SCALE GENOMIC DNA]</scope>
    <source>
        <strain evidence="4">DSM 13941 / HLO8</strain>
    </source>
</reference>
<evidence type="ECO:0000259" key="2">
    <source>
        <dbReference type="Pfam" id="PF00487"/>
    </source>
</evidence>
<feature type="transmembrane region" description="Helical" evidence="1">
    <location>
        <begin position="27"/>
        <end position="48"/>
    </location>
</feature>